<dbReference type="EMBL" id="UGYW01000002">
    <property type="protein sequence ID" value="SUJ18916.1"/>
    <property type="molecule type" value="Genomic_DNA"/>
</dbReference>
<protein>
    <submittedName>
        <fullName evidence="1">Uncharacterized protein</fullName>
    </submittedName>
</protein>
<name>A0A380CEI8_SPHSI</name>
<dbReference type="AlphaFoldDB" id="A0A380CEI8"/>
<proteinExistence type="predicted"/>
<evidence type="ECO:0000313" key="2">
    <source>
        <dbReference type="Proteomes" id="UP000254893"/>
    </source>
</evidence>
<sequence length="64" mass="7402">MLNHALKTEQAITEINHNLKSLIGNVNDVSIVMKIKKNNIDRLVNEACKKHRLKIKNIKKIGQW</sequence>
<reference evidence="1 2" key="1">
    <citation type="submission" date="2018-06" db="EMBL/GenBank/DDBJ databases">
        <authorList>
            <consortium name="Pathogen Informatics"/>
            <person name="Doyle S."/>
        </authorList>
    </citation>
    <scope>NUCLEOTIDE SEQUENCE [LARGE SCALE GENOMIC DNA]</scope>
    <source>
        <strain evidence="1 2">NCTC11388</strain>
    </source>
</reference>
<organism evidence="1 2">
    <name type="scientific">Sphingobacterium spiritivorum</name>
    <name type="common">Flavobacterium spiritivorum</name>
    <dbReference type="NCBI Taxonomy" id="258"/>
    <lineage>
        <taxon>Bacteria</taxon>
        <taxon>Pseudomonadati</taxon>
        <taxon>Bacteroidota</taxon>
        <taxon>Sphingobacteriia</taxon>
        <taxon>Sphingobacteriales</taxon>
        <taxon>Sphingobacteriaceae</taxon>
        <taxon>Sphingobacterium</taxon>
    </lineage>
</organism>
<gene>
    <name evidence="1" type="ORF">NCTC11388_02797</name>
</gene>
<accession>A0A380CEI8</accession>
<dbReference type="Proteomes" id="UP000254893">
    <property type="component" value="Unassembled WGS sequence"/>
</dbReference>
<evidence type="ECO:0000313" key="1">
    <source>
        <dbReference type="EMBL" id="SUJ18916.1"/>
    </source>
</evidence>